<dbReference type="InterPro" id="IPR028011">
    <property type="entry name" value="DUF4476"/>
</dbReference>
<gene>
    <name evidence="2" type="ORF">NSCI0253_LOCUS19070</name>
</gene>
<name>A0A7S1A720_NOCSC</name>
<organism evidence="2">
    <name type="scientific">Noctiluca scintillans</name>
    <name type="common">Sea sparkle</name>
    <name type="synonym">Red tide dinoflagellate</name>
    <dbReference type="NCBI Taxonomy" id="2966"/>
    <lineage>
        <taxon>Eukaryota</taxon>
        <taxon>Sar</taxon>
        <taxon>Alveolata</taxon>
        <taxon>Dinophyceae</taxon>
        <taxon>Noctilucales</taxon>
        <taxon>Noctilucaceae</taxon>
        <taxon>Noctiluca</taxon>
    </lineage>
</organism>
<evidence type="ECO:0000259" key="1">
    <source>
        <dbReference type="Pfam" id="PF14771"/>
    </source>
</evidence>
<dbReference type="AlphaFoldDB" id="A0A7S1A720"/>
<protein>
    <recommendedName>
        <fullName evidence="1">DUF4476 domain-containing protein</fullName>
    </recommendedName>
</protein>
<accession>A0A7S1A720</accession>
<proteinExistence type="predicted"/>
<dbReference type="EMBL" id="HBFQ01026987">
    <property type="protein sequence ID" value="CAD8844720.1"/>
    <property type="molecule type" value="Transcribed_RNA"/>
</dbReference>
<reference evidence="2" key="1">
    <citation type="submission" date="2021-01" db="EMBL/GenBank/DDBJ databases">
        <authorList>
            <person name="Corre E."/>
            <person name="Pelletier E."/>
            <person name="Niang G."/>
            <person name="Scheremetjew M."/>
            <person name="Finn R."/>
            <person name="Kale V."/>
            <person name="Holt S."/>
            <person name="Cochrane G."/>
            <person name="Meng A."/>
            <person name="Brown T."/>
            <person name="Cohen L."/>
        </authorList>
    </citation>
    <scope>NUCLEOTIDE SEQUENCE</scope>
</reference>
<sequence length="184" mass="20705">MAQAFAQILISSIARVVHRMLRCCRGPVQKIEIVTVNVPNVDGAETHSASDKSTVVADGLELCDVRAEARLATLHETLVEEQIHAMREEVQMVSLSKEKLAVVLRCSEGKRLTCQQMWVLCGCVALEHHKEAVILSRYAHLTDRDSFRKVILEQFTRSEALRSKLMRRVKSKLEEEAVPATEVD</sequence>
<feature type="domain" description="DUF4476" evidence="1">
    <location>
        <begin position="82"/>
        <end position="159"/>
    </location>
</feature>
<dbReference type="Pfam" id="PF14771">
    <property type="entry name" value="DUF4476"/>
    <property type="match status" value="1"/>
</dbReference>
<evidence type="ECO:0000313" key="2">
    <source>
        <dbReference type="EMBL" id="CAD8844720.1"/>
    </source>
</evidence>